<dbReference type="OrthoDB" id="2691369at2759"/>
<evidence type="ECO:0000313" key="2">
    <source>
        <dbReference type="EMBL" id="KAG1792582.1"/>
    </source>
</evidence>
<feature type="region of interest" description="Disordered" evidence="1">
    <location>
        <begin position="1"/>
        <end position="25"/>
    </location>
</feature>
<name>A0A9P7AMM1_9AGAM</name>
<dbReference type="AlphaFoldDB" id="A0A9P7AMM1"/>
<dbReference type="GeneID" id="64600516"/>
<dbReference type="EMBL" id="JABBWE010000035">
    <property type="protein sequence ID" value="KAG1792582.1"/>
    <property type="molecule type" value="Genomic_DNA"/>
</dbReference>
<organism evidence="2 3">
    <name type="scientific">Suillus plorans</name>
    <dbReference type="NCBI Taxonomy" id="116603"/>
    <lineage>
        <taxon>Eukaryota</taxon>
        <taxon>Fungi</taxon>
        <taxon>Dikarya</taxon>
        <taxon>Basidiomycota</taxon>
        <taxon>Agaricomycotina</taxon>
        <taxon>Agaricomycetes</taxon>
        <taxon>Agaricomycetidae</taxon>
        <taxon>Boletales</taxon>
        <taxon>Suillineae</taxon>
        <taxon>Suillaceae</taxon>
        <taxon>Suillus</taxon>
    </lineage>
</organism>
<dbReference type="Proteomes" id="UP000719766">
    <property type="component" value="Unassembled WGS sequence"/>
</dbReference>
<comment type="caution">
    <text evidence="2">The sequence shown here is derived from an EMBL/GenBank/DDBJ whole genome shotgun (WGS) entry which is preliminary data.</text>
</comment>
<keyword evidence="3" id="KW-1185">Reference proteome</keyword>
<protein>
    <submittedName>
        <fullName evidence="2">Uncharacterized protein</fullName>
    </submittedName>
</protein>
<feature type="region of interest" description="Disordered" evidence="1">
    <location>
        <begin position="183"/>
        <end position="212"/>
    </location>
</feature>
<reference evidence="2" key="1">
    <citation type="journal article" date="2020" name="New Phytol.">
        <title>Comparative genomics reveals dynamic genome evolution in host specialist ectomycorrhizal fungi.</title>
        <authorList>
            <person name="Lofgren L.A."/>
            <person name="Nguyen N.H."/>
            <person name="Vilgalys R."/>
            <person name="Ruytinx J."/>
            <person name="Liao H.L."/>
            <person name="Branco S."/>
            <person name="Kuo A."/>
            <person name="LaButti K."/>
            <person name="Lipzen A."/>
            <person name="Andreopoulos W."/>
            <person name="Pangilinan J."/>
            <person name="Riley R."/>
            <person name="Hundley H."/>
            <person name="Na H."/>
            <person name="Barry K."/>
            <person name="Grigoriev I.V."/>
            <person name="Stajich J.E."/>
            <person name="Kennedy P.G."/>
        </authorList>
    </citation>
    <scope>NUCLEOTIDE SEQUENCE</scope>
    <source>
        <strain evidence="2">S12</strain>
    </source>
</reference>
<proteinExistence type="predicted"/>
<evidence type="ECO:0000313" key="3">
    <source>
        <dbReference type="Proteomes" id="UP000719766"/>
    </source>
</evidence>
<gene>
    <name evidence="2" type="ORF">HD556DRAFT_1444269</name>
</gene>
<sequence>MASHRMHFTPPVNETRPDPVATTGESHSLQMQEARREWWGNFVPIADWVPLKMNKSKFDGMKIQKYHISPEIDQPGDPACLYDRAFASANDTISELTAMFQNEWVSNRRAANADMDVSYDLGWHTAPKAGIDSGEMTGQSIGVDPEASYDLGWNSAPDAGDLTPGESLEVNLEATYDLGWDSAPTLHSDLPPETTQPLRGGLLPDGAGAEADLTGFGRMDEQYKKQDQSCDQNSASPEVSLPPKVSLPEVLHSPQVLQLVNILTSL</sequence>
<accession>A0A9P7AMM1</accession>
<evidence type="ECO:0000256" key="1">
    <source>
        <dbReference type="SAM" id="MobiDB-lite"/>
    </source>
</evidence>
<dbReference type="RefSeq" id="XP_041159161.1">
    <property type="nucleotide sequence ID" value="XM_041306752.1"/>
</dbReference>